<dbReference type="EMBL" id="VSWD01000014">
    <property type="protein sequence ID" value="KAK3083184.1"/>
    <property type="molecule type" value="Genomic_DNA"/>
</dbReference>
<evidence type="ECO:0000313" key="3">
    <source>
        <dbReference type="Proteomes" id="UP001186944"/>
    </source>
</evidence>
<evidence type="ECO:0000313" key="2">
    <source>
        <dbReference type="EMBL" id="KAK3083184.1"/>
    </source>
</evidence>
<gene>
    <name evidence="2" type="ORF">FSP39_016002</name>
</gene>
<organism evidence="2 3">
    <name type="scientific">Pinctada imbricata</name>
    <name type="common">Atlantic pearl-oyster</name>
    <name type="synonym">Pinctada martensii</name>
    <dbReference type="NCBI Taxonomy" id="66713"/>
    <lineage>
        <taxon>Eukaryota</taxon>
        <taxon>Metazoa</taxon>
        <taxon>Spiralia</taxon>
        <taxon>Lophotrochozoa</taxon>
        <taxon>Mollusca</taxon>
        <taxon>Bivalvia</taxon>
        <taxon>Autobranchia</taxon>
        <taxon>Pteriomorphia</taxon>
        <taxon>Pterioida</taxon>
        <taxon>Pterioidea</taxon>
        <taxon>Pteriidae</taxon>
        <taxon>Pinctada</taxon>
    </lineage>
</organism>
<evidence type="ECO:0000256" key="1">
    <source>
        <dbReference type="SAM" id="MobiDB-lite"/>
    </source>
</evidence>
<dbReference type="Gene3D" id="3.10.20.90">
    <property type="entry name" value="Phosphatidylinositol 3-kinase Catalytic Subunit, Chain A, domain 1"/>
    <property type="match status" value="1"/>
</dbReference>
<keyword evidence="3" id="KW-1185">Reference proteome</keyword>
<feature type="compositionally biased region" description="Acidic residues" evidence="1">
    <location>
        <begin position="96"/>
        <end position="107"/>
    </location>
</feature>
<accession>A0AA88XDB7</accession>
<feature type="compositionally biased region" description="Polar residues" evidence="1">
    <location>
        <begin position="80"/>
        <end position="91"/>
    </location>
</feature>
<sequence>MRIPINNDSDLKAAVDLVDKNDKITSLRVFLTLPSPGNNYKTHSGQGAGPSNTYPDSSYGSQAHSTRDSPSPPPGSLPSNFNHSLSCSSIHSEGEFIPEDDARDVSS</sequence>
<comment type="caution">
    <text evidence="2">The sequence shown here is derived from an EMBL/GenBank/DDBJ whole genome shotgun (WGS) entry which is preliminary data.</text>
</comment>
<feature type="region of interest" description="Disordered" evidence="1">
    <location>
        <begin position="32"/>
        <end position="107"/>
    </location>
</feature>
<dbReference type="Proteomes" id="UP001186944">
    <property type="component" value="Unassembled WGS sequence"/>
</dbReference>
<reference evidence="2" key="1">
    <citation type="submission" date="2019-08" db="EMBL/GenBank/DDBJ databases">
        <title>The improved chromosome-level genome for the pearl oyster Pinctada fucata martensii using PacBio sequencing and Hi-C.</title>
        <authorList>
            <person name="Zheng Z."/>
        </authorList>
    </citation>
    <scope>NUCLEOTIDE SEQUENCE</scope>
    <source>
        <strain evidence="2">ZZ-2019</strain>
        <tissue evidence="2">Adductor muscle</tissue>
    </source>
</reference>
<name>A0AA88XDB7_PINIB</name>
<protein>
    <submittedName>
        <fullName evidence="2">Uncharacterized protein</fullName>
    </submittedName>
</protein>
<dbReference type="AlphaFoldDB" id="A0AA88XDB7"/>
<feature type="compositionally biased region" description="Polar residues" evidence="1">
    <location>
        <begin position="35"/>
        <end position="64"/>
    </location>
</feature>
<proteinExistence type="predicted"/>